<sequence length="104" mass="11254">MNAVLDTLREMRAQLPPGSQCPVTFMSKPNPLARRADDAIAAVARLVDSQQADARLVALLLSYLNDNLSEREKGRLGAELTTRDLSDHAERRAAVLARVQGGAS</sequence>
<dbReference type="Proteomes" id="UP000318212">
    <property type="component" value="Unassembled WGS sequence"/>
</dbReference>
<organism evidence="1 2">
    <name type="scientific">Marilutibacter aestuarii</name>
    <dbReference type="NCBI Taxonomy" id="1706195"/>
    <lineage>
        <taxon>Bacteria</taxon>
        <taxon>Pseudomonadati</taxon>
        <taxon>Pseudomonadota</taxon>
        <taxon>Gammaproteobacteria</taxon>
        <taxon>Lysobacterales</taxon>
        <taxon>Lysobacteraceae</taxon>
        <taxon>Marilutibacter</taxon>
    </lineage>
</organism>
<proteinExistence type="predicted"/>
<dbReference type="EMBL" id="VICE01000014">
    <property type="protein sequence ID" value="TQD51215.1"/>
    <property type="molecule type" value="Genomic_DNA"/>
</dbReference>
<protein>
    <submittedName>
        <fullName evidence="1">Uncharacterized protein</fullName>
    </submittedName>
</protein>
<reference evidence="1 2" key="1">
    <citation type="submission" date="2019-06" db="EMBL/GenBank/DDBJ databases">
        <title>Lysobacter alkalisoli sp. nov. isolated from saline soil.</title>
        <authorList>
            <person name="Sun J.-Q."/>
            <person name="Xu L."/>
        </authorList>
    </citation>
    <scope>NUCLEOTIDE SEQUENCE [LARGE SCALE GENOMIC DNA]</scope>
    <source>
        <strain evidence="1 2">JCM 31130</strain>
    </source>
</reference>
<accession>A0A508AVX6</accession>
<comment type="caution">
    <text evidence="1">The sequence shown here is derived from an EMBL/GenBank/DDBJ whole genome shotgun (WGS) entry which is preliminary data.</text>
</comment>
<evidence type="ECO:0000313" key="1">
    <source>
        <dbReference type="EMBL" id="TQD51215.1"/>
    </source>
</evidence>
<gene>
    <name evidence="1" type="ORF">FKV25_01930</name>
</gene>
<keyword evidence="2" id="KW-1185">Reference proteome</keyword>
<name>A0A508AVX6_9GAMM</name>
<dbReference type="AlphaFoldDB" id="A0A508AVX6"/>
<evidence type="ECO:0000313" key="2">
    <source>
        <dbReference type="Proteomes" id="UP000318212"/>
    </source>
</evidence>